<dbReference type="Pfam" id="PF00094">
    <property type="entry name" value="VWD"/>
    <property type="match status" value="1"/>
</dbReference>
<dbReference type="Proteomes" id="UP000683360">
    <property type="component" value="Unassembled WGS sequence"/>
</dbReference>
<dbReference type="AlphaFoldDB" id="A0A8S3S7R3"/>
<gene>
    <name evidence="2" type="ORF">MEDL_28942</name>
</gene>
<dbReference type="PROSITE" id="PS51233">
    <property type="entry name" value="VWFD"/>
    <property type="match status" value="1"/>
</dbReference>
<dbReference type="EMBL" id="CAJPWZ010001435">
    <property type="protein sequence ID" value="CAG2215136.1"/>
    <property type="molecule type" value="Genomic_DNA"/>
</dbReference>
<dbReference type="InterPro" id="IPR001846">
    <property type="entry name" value="VWF_type-D"/>
</dbReference>
<sequence length="307" mass="34854">MKQMADRYNTVIYNARESINTGLIKTLPTPVYHMASSAYKYWEIEENIRSVFIKFVNFIKKDIGDEFSNIKDLITDVKKTKVTVYDPKKGHFEMDIYLPLEMKSLTEVKRIANPIENLRSYIPSSNPLPSLGDIWSHAVIPSFGAHAYIKGDHFTTFDGQEFDFNGRCSYVLARDFGKDKFSIILNYMGRQSKKLVVMTSTQNVQVAPNGKVRVDGVESKLPYASNEIKISQVGDNIYVDGNGFGVVNNIKSASYDIELSHWFHGRTGGLLGVHDNERFDDMMMSNKQITSDANALATSWQVQEKCR</sequence>
<comment type="caution">
    <text evidence="2">The sequence shown here is derived from an EMBL/GenBank/DDBJ whole genome shotgun (WGS) entry which is preliminary data.</text>
</comment>
<evidence type="ECO:0000313" key="3">
    <source>
        <dbReference type="Proteomes" id="UP000683360"/>
    </source>
</evidence>
<protein>
    <recommendedName>
        <fullName evidence="1">VWFD domain-containing protein</fullName>
    </recommendedName>
</protein>
<proteinExistence type="predicted"/>
<accession>A0A8S3S7R3</accession>
<dbReference type="PANTHER" id="PTHR37860">
    <property type="entry name" value="AGAP008810-PA"/>
    <property type="match status" value="1"/>
</dbReference>
<reference evidence="2" key="1">
    <citation type="submission" date="2021-03" db="EMBL/GenBank/DDBJ databases">
        <authorList>
            <person name="Bekaert M."/>
        </authorList>
    </citation>
    <scope>NUCLEOTIDE SEQUENCE</scope>
</reference>
<organism evidence="2 3">
    <name type="scientific">Mytilus edulis</name>
    <name type="common">Blue mussel</name>
    <dbReference type="NCBI Taxonomy" id="6550"/>
    <lineage>
        <taxon>Eukaryota</taxon>
        <taxon>Metazoa</taxon>
        <taxon>Spiralia</taxon>
        <taxon>Lophotrochozoa</taxon>
        <taxon>Mollusca</taxon>
        <taxon>Bivalvia</taxon>
        <taxon>Autobranchia</taxon>
        <taxon>Pteriomorphia</taxon>
        <taxon>Mytilida</taxon>
        <taxon>Mytiloidea</taxon>
        <taxon>Mytilidae</taxon>
        <taxon>Mytilinae</taxon>
        <taxon>Mytilus</taxon>
    </lineage>
</organism>
<evidence type="ECO:0000313" key="2">
    <source>
        <dbReference type="EMBL" id="CAG2215136.1"/>
    </source>
</evidence>
<dbReference type="PANTHER" id="PTHR37860:SF1">
    <property type="match status" value="1"/>
</dbReference>
<dbReference type="OrthoDB" id="6158332at2759"/>
<name>A0A8S3S7R3_MYTED</name>
<dbReference type="SMART" id="SM00216">
    <property type="entry name" value="VWD"/>
    <property type="match status" value="1"/>
</dbReference>
<keyword evidence="3" id="KW-1185">Reference proteome</keyword>
<evidence type="ECO:0000259" key="1">
    <source>
        <dbReference type="PROSITE" id="PS51233"/>
    </source>
</evidence>
<feature type="domain" description="VWFD" evidence="1">
    <location>
        <begin position="144"/>
        <end position="307"/>
    </location>
</feature>